<dbReference type="SUPFAM" id="SSF143422">
    <property type="entry name" value="Transposase IS200-like"/>
    <property type="match status" value="1"/>
</dbReference>
<evidence type="ECO:0000259" key="1">
    <source>
        <dbReference type="SMART" id="SM01321"/>
    </source>
</evidence>
<dbReference type="EMBL" id="AANZ01000015">
    <property type="protein sequence ID" value="EAQ79175.1"/>
    <property type="molecule type" value="Genomic_DNA"/>
</dbReference>
<dbReference type="GO" id="GO:0003677">
    <property type="term" value="F:DNA binding"/>
    <property type="evidence" value="ECO:0007669"/>
    <property type="project" value="InterPro"/>
</dbReference>
<comment type="caution">
    <text evidence="2">The sequence shown here is derived from an EMBL/GenBank/DDBJ whole genome shotgun (WGS) entry which is preliminary data.</text>
</comment>
<dbReference type="HOGENOM" id="CLU_068226_5_0_0"/>
<name>A3ZWE7_9BACT</name>
<evidence type="ECO:0000313" key="2">
    <source>
        <dbReference type="EMBL" id="EAQ79175.1"/>
    </source>
</evidence>
<feature type="domain" description="Transposase IS200-like" evidence="1">
    <location>
        <begin position="16"/>
        <end position="137"/>
    </location>
</feature>
<dbReference type="GO" id="GO:0004803">
    <property type="term" value="F:transposase activity"/>
    <property type="evidence" value="ECO:0007669"/>
    <property type="project" value="InterPro"/>
</dbReference>
<sequence>MDEQPPHRKRVKHFHVPGHFHALTFSTYRRRPLLTNDRWRTILARSIDDACQLEACQWIAMVFMPEHVHLLVLPVSAEASISRLLQKIKQPTSRQIKTMLVEARSRLLDELTIQERPGKCCFGFWQEGSGYGAISFNPRRSTIFMKTPFVAGSADERSIGSGRAPGFT</sequence>
<dbReference type="Pfam" id="PF01797">
    <property type="entry name" value="Y1_Tnp"/>
    <property type="match status" value="1"/>
</dbReference>
<dbReference type="Gene3D" id="3.30.70.1290">
    <property type="entry name" value="Transposase IS200-like"/>
    <property type="match status" value="1"/>
</dbReference>
<evidence type="ECO:0000313" key="3">
    <source>
        <dbReference type="Proteomes" id="UP000004358"/>
    </source>
</evidence>
<organism evidence="2 3">
    <name type="scientific">Blastopirellula marina DSM 3645</name>
    <dbReference type="NCBI Taxonomy" id="314230"/>
    <lineage>
        <taxon>Bacteria</taxon>
        <taxon>Pseudomonadati</taxon>
        <taxon>Planctomycetota</taxon>
        <taxon>Planctomycetia</taxon>
        <taxon>Pirellulales</taxon>
        <taxon>Pirellulaceae</taxon>
        <taxon>Blastopirellula</taxon>
    </lineage>
</organism>
<protein>
    <recommendedName>
        <fullName evidence="1">Transposase IS200-like domain-containing protein</fullName>
    </recommendedName>
</protein>
<dbReference type="eggNOG" id="COG1943">
    <property type="taxonomic scope" value="Bacteria"/>
</dbReference>
<dbReference type="AlphaFoldDB" id="A3ZWE7"/>
<accession>A3ZWE7</accession>
<dbReference type="Proteomes" id="UP000004358">
    <property type="component" value="Unassembled WGS sequence"/>
</dbReference>
<gene>
    <name evidence="2" type="ORF">DSM3645_26169</name>
</gene>
<proteinExistence type="predicted"/>
<dbReference type="RefSeq" id="WP_002653128.1">
    <property type="nucleotide sequence ID" value="NZ_CH672376.1"/>
</dbReference>
<reference evidence="2 3" key="1">
    <citation type="submission" date="2006-02" db="EMBL/GenBank/DDBJ databases">
        <authorList>
            <person name="Amann R."/>
            <person name="Ferriera S."/>
            <person name="Johnson J."/>
            <person name="Kravitz S."/>
            <person name="Halpern A."/>
            <person name="Remington K."/>
            <person name="Beeson K."/>
            <person name="Tran B."/>
            <person name="Rogers Y.-H."/>
            <person name="Friedman R."/>
            <person name="Venter J.C."/>
        </authorList>
    </citation>
    <scope>NUCLEOTIDE SEQUENCE [LARGE SCALE GENOMIC DNA]</scope>
    <source>
        <strain evidence="2 3">DSM 3645</strain>
    </source>
</reference>
<dbReference type="SMART" id="SM01321">
    <property type="entry name" value="Y1_Tnp"/>
    <property type="match status" value="1"/>
</dbReference>
<dbReference type="GO" id="GO:0006313">
    <property type="term" value="P:DNA transposition"/>
    <property type="evidence" value="ECO:0007669"/>
    <property type="project" value="InterPro"/>
</dbReference>
<dbReference type="InterPro" id="IPR002686">
    <property type="entry name" value="Transposase_17"/>
</dbReference>
<dbReference type="InterPro" id="IPR036515">
    <property type="entry name" value="Transposase_17_sf"/>
</dbReference>